<keyword evidence="1" id="KW-0812">Transmembrane</keyword>
<feature type="transmembrane region" description="Helical" evidence="1">
    <location>
        <begin position="192"/>
        <end position="211"/>
    </location>
</feature>
<organism evidence="2 3">
    <name type="scientific">Vibrio renipiscarius</name>
    <dbReference type="NCBI Taxonomy" id="1461322"/>
    <lineage>
        <taxon>Bacteria</taxon>
        <taxon>Pseudomonadati</taxon>
        <taxon>Pseudomonadota</taxon>
        <taxon>Gammaproteobacteria</taxon>
        <taxon>Vibrionales</taxon>
        <taxon>Vibrionaceae</taxon>
        <taxon>Vibrio</taxon>
    </lineage>
</organism>
<keyword evidence="1" id="KW-0472">Membrane</keyword>
<accession>A0A0C2NPX5</accession>
<accession>A0A0C2NFE5</accession>
<dbReference type="InterPro" id="IPR010374">
    <property type="entry name" value="DUF969"/>
</dbReference>
<dbReference type="AlphaFoldDB" id="A0A0C2NFE5"/>
<dbReference type="STRING" id="1461322.OJ16_15265"/>
<dbReference type="OrthoDB" id="80065at2"/>
<evidence type="ECO:0000313" key="3">
    <source>
        <dbReference type="Proteomes" id="UP000031672"/>
    </source>
</evidence>
<protein>
    <submittedName>
        <fullName evidence="2">Membrane protein</fullName>
    </submittedName>
</protein>
<dbReference type="RefSeq" id="WP_040992106.1">
    <property type="nucleotide sequence ID" value="NZ_JTKH01000024.1"/>
</dbReference>
<feature type="transmembrane region" description="Helical" evidence="1">
    <location>
        <begin position="58"/>
        <end position="77"/>
    </location>
</feature>
<keyword evidence="3" id="KW-1185">Reference proteome</keyword>
<dbReference type="Pfam" id="PF06149">
    <property type="entry name" value="DUF969"/>
    <property type="match status" value="1"/>
</dbReference>
<evidence type="ECO:0000313" key="2">
    <source>
        <dbReference type="EMBL" id="KII76172.1"/>
    </source>
</evidence>
<dbReference type="EMBL" id="JTKH01000024">
    <property type="protein sequence ID" value="KII76172.1"/>
    <property type="molecule type" value="Genomic_DNA"/>
</dbReference>
<sequence>MIDLWPLIGIVIITVGLALKQNTLLVILVAGVTTGLVADLAVKDILSTLGQSFTQNRYMSLFILVLPMIGVLERYGLRQRAEALIGSMKKASVSKILLTYLALRKLTNGMGLNIGGHPAMIRPLIAPMSEAAAEKSTPEFSDEKRQTIRALSAASENFGNFFSQNLFIGTGSLLLIKGVMGDNQLEVKLETMALWALPTAIMSFIVFAIYTKFISTRLNQKTSASDIGTHSDSQPAKEGK</sequence>
<feature type="transmembrane region" description="Helical" evidence="1">
    <location>
        <begin position="7"/>
        <end position="38"/>
    </location>
</feature>
<comment type="caution">
    <text evidence="2">The sequence shown here is derived from an EMBL/GenBank/DDBJ whole genome shotgun (WGS) entry which is preliminary data.</text>
</comment>
<gene>
    <name evidence="2" type="ORF">OJ16_15265</name>
</gene>
<proteinExistence type="predicted"/>
<dbReference type="Proteomes" id="UP000031672">
    <property type="component" value="Unassembled WGS sequence"/>
</dbReference>
<feature type="transmembrane region" description="Helical" evidence="1">
    <location>
        <begin position="158"/>
        <end position="180"/>
    </location>
</feature>
<reference evidence="2 3" key="1">
    <citation type="submission" date="2014-11" db="EMBL/GenBank/DDBJ databases">
        <title>Draft Genome Sequence of Vibrio piscirenalis strains CECT 8603T and CECT 8604, two marine Gammaproteobacterium isolated from cultured gilthead sea bream (Sparus aurata).</title>
        <authorList>
            <person name="Arahal D.R."/>
            <person name="Rodrigo-Torres L."/>
            <person name="Lucena T."/>
            <person name="Pujalte M.J."/>
        </authorList>
    </citation>
    <scope>NUCLEOTIDE SEQUENCE [LARGE SCALE GENOMIC DNA]</scope>
    <source>
        <strain evidence="2 3">DCR 1-4-2</strain>
    </source>
</reference>
<name>A0A0C2NFE5_9VIBR</name>
<keyword evidence="1" id="KW-1133">Transmembrane helix</keyword>
<evidence type="ECO:0000256" key="1">
    <source>
        <dbReference type="SAM" id="Phobius"/>
    </source>
</evidence>